<comment type="caution">
    <text evidence="4">The sequence shown here is derived from an EMBL/GenBank/DDBJ whole genome shotgun (WGS) entry which is preliminary data.</text>
</comment>
<accession>A0ABU5NB82</accession>
<dbReference type="Pfam" id="PF13091">
    <property type="entry name" value="PLDc_2"/>
    <property type="match status" value="1"/>
</dbReference>
<reference evidence="4 5" key="1">
    <citation type="submission" date="2023-03" db="EMBL/GenBank/DDBJ databases">
        <title>Host association and intracellularity evolved multiple times independently in the Rickettsiales.</title>
        <authorList>
            <person name="Castelli M."/>
            <person name="Nardi T."/>
            <person name="Gammuto L."/>
            <person name="Bellinzona G."/>
            <person name="Sabaneyeva E."/>
            <person name="Potekhin A."/>
            <person name="Serra V."/>
            <person name="Petroni G."/>
            <person name="Sassera D."/>
        </authorList>
    </citation>
    <scope>NUCLEOTIDE SEQUENCE [LARGE SCALE GENOMIC DNA]</scope>
    <source>
        <strain evidence="4 5">Sr 2-6</strain>
    </source>
</reference>
<evidence type="ECO:0000256" key="1">
    <source>
        <dbReference type="SAM" id="MobiDB-lite"/>
    </source>
</evidence>
<evidence type="ECO:0000259" key="3">
    <source>
        <dbReference type="Pfam" id="PF13091"/>
    </source>
</evidence>
<dbReference type="RefSeq" id="WP_322776274.1">
    <property type="nucleotide sequence ID" value="NZ_JARJFB010000014.1"/>
</dbReference>
<protein>
    <submittedName>
        <fullName evidence="4">Phospholipase D family domain protein</fullName>
    </submittedName>
</protein>
<gene>
    <name evidence="4" type="ORF">Megvenef_00331</name>
</gene>
<sequence>MYKFILTIFFVLYGLLVSANQPTAADAMADAYIRSMITNPRNEGEILANSLSSGFAGGLKAHENQKRQDELLELRELTRRNAELSLQLENQRLEEQLLKQQEHQSHLQKKKNSQENKSFSMCFTPPEQCGDVIVNHINQAKQSIRIQAYGFISGKIIKALIEAKNRGVNVEIILDRIIVQLLSHRHYFIYGNLSRLFLQVNCQLFLLLNI</sequence>
<dbReference type="InterPro" id="IPR025202">
    <property type="entry name" value="PLD-like_dom"/>
</dbReference>
<evidence type="ECO:0000256" key="2">
    <source>
        <dbReference type="SAM" id="SignalP"/>
    </source>
</evidence>
<keyword evidence="5" id="KW-1185">Reference proteome</keyword>
<dbReference type="SUPFAM" id="SSF56024">
    <property type="entry name" value="Phospholipase D/nuclease"/>
    <property type="match status" value="1"/>
</dbReference>
<feature type="region of interest" description="Disordered" evidence="1">
    <location>
        <begin position="99"/>
        <end position="118"/>
    </location>
</feature>
<dbReference type="Gene3D" id="3.30.870.10">
    <property type="entry name" value="Endonuclease Chain A"/>
    <property type="match status" value="1"/>
</dbReference>
<feature type="chain" id="PRO_5047259416" evidence="2">
    <location>
        <begin position="25"/>
        <end position="210"/>
    </location>
</feature>
<keyword evidence="2" id="KW-0732">Signal</keyword>
<evidence type="ECO:0000313" key="4">
    <source>
        <dbReference type="EMBL" id="MEA0970372.1"/>
    </source>
</evidence>
<feature type="signal peptide" evidence="2">
    <location>
        <begin position="1"/>
        <end position="24"/>
    </location>
</feature>
<organism evidence="4 5">
    <name type="scientific">Candidatus Megaera venefica</name>
    <dbReference type="NCBI Taxonomy" id="2055910"/>
    <lineage>
        <taxon>Bacteria</taxon>
        <taxon>Pseudomonadati</taxon>
        <taxon>Pseudomonadota</taxon>
        <taxon>Alphaproteobacteria</taxon>
        <taxon>Rickettsiales</taxon>
        <taxon>Rickettsiaceae</taxon>
        <taxon>Candidatus Megaera</taxon>
    </lineage>
</organism>
<dbReference type="Proteomes" id="UP001291687">
    <property type="component" value="Unassembled WGS sequence"/>
</dbReference>
<feature type="domain" description="Phospholipase D-like" evidence="3">
    <location>
        <begin position="133"/>
        <end position="176"/>
    </location>
</feature>
<evidence type="ECO:0000313" key="5">
    <source>
        <dbReference type="Proteomes" id="UP001291687"/>
    </source>
</evidence>
<name>A0ABU5NB82_9RICK</name>
<proteinExistence type="predicted"/>
<dbReference type="EMBL" id="JARJFB010000014">
    <property type="protein sequence ID" value="MEA0970372.1"/>
    <property type="molecule type" value="Genomic_DNA"/>
</dbReference>